<keyword evidence="2" id="KW-0520">NAD</keyword>
<organism evidence="6 7">
    <name type="scientific">Flexivirga caeni</name>
    <dbReference type="NCBI Taxonomy" id="2294115"/>
    <lineage>
        <taxon>Bacteria</taxon>
        <taxon>Bacillati</taxon>
        <taxon>Actinomycetota</taxon>
        <taxon>Actinomycetes</taxon>
        <taxon>Micrococcales</taxon>
        <taxon>Dermacoccaceae</taxon>
        <taxon>Flexivirga</taxon>
    </lineage>
</organism>
<dbReference type="Gene3D" id="1.10.645.10">
    <property type="entry name" value="Cytochrome-c3 Hydrogenase, chain B"/>
    <property type="match status" value="1"/>
</dbReference>
<dbReference type="SUPFAM" id="SSF143243">
    <property type="entry name" value="Nqo5-like"/>
    <property type="match status" value="1"/>
</dbReference>
<dbReference type="Pfam" id="PF00374">
    <property type="entry name" value="NiFeSe_Hases"/>
    <property type="match status" value="1"/>
</dbReference>
<gene>
    <name evidence="6" type="ORF">EFY87_03865</name>
</gene>
<proteinExistence type="predicted"/>
<dbReference type="InterPro" id="IPR029014">
    <property type="entry name" value="NiFe-Hase_large"/>
</dbReference>
<dbReference type="EMBL" id="RJJQ01000002">
    <property type="protein sequence ID" value="RNI24837.1"/>
    <property type="molecule type" value="Genomic_DNA"/>
</dbReference>
<dbReference type="AlphaFoldDB" id="A0A3M9MI57"/>
<keyword evidence="1" id="KW-0560">Oxidoreductase</keyword>
<dbReference type="InterPro" id="IPR001268">
    <property type="entry name" value="NADH_UbQ_OxRdtase_30kDa_su"/>
</dbReference>
<name>A0A3M9MI57_9MICO</name>
<dbReference type="PANTHER" id="PTHR43485">
    <property type="entry name" value="HYDROGENASE-4 COMPONENT G"/>
    <property type="match status" value="1"/>
</dbReference>
<evidence type="ECO:0000259" key="5">
    <source>
        <dbReference type="Pfam" id="PF00346"/>
    </source>
</evidence>
<dbReference type="GO" id="GO:0016651">
    <property type="term" value="F:oxidoreductase activity, acting on NAD(P)H"/>
    <property type="evidence" value="ECO:0007669"/>
    <property type="project" value="InterPro"/>
</dbReference>
<dbReference type="InterPro" id="IPR052197">
    <property type="entry name" value="ComplexI_49kDa-like"/>
</dbReference>
<dbReference type="GO" id="GO:0008137">
    <property type="term" value="F:NADH dehydrogenase (ubiquinone) activity"/>
    <property type="evidence" value="ECO:0007669"/>
    <property type="project" value="InterPro"/>
</dbReference>
<dbReference type="InterPro" id="IPR037232">
    <property type="entry name" value="NADH_quin_OxRdtase_su_C/D-like"/>
</dbReference>
<reference evidence="6 7" key="1">
    <citation type="submission" date="2018-11" db="EMBL/GenBank/DDBJ databases">
        <title>Draft genome of Simplicispira Flexivirga sp. BO-16.</title>
        <authorList>
            <person name="Im W.T."/>
        </authorList>
    </citation>
    <scope>NUCLEOTIDE SEQUENCE [LARGE SCALE GENOMIC DNA]</scope>
    <source>
        <strain evidence="6 7">BO-16</strain>
    </source>
</reference>
<feature type="domain" description="NADH:ubiquinone oxidoreductase 30kDa subunit" evidence="4">
    <location>
        <begin position="91"/>
        <end position="133"/>
    </location>
</feature>
<evidence type="ECO:0000256" key="3">
    <source>
        <dbReference type="SAM" id="MobiDB-lite"/>
    </source>
</evidence>
<dbReference type="InterPro" id="IPR001501">
    <property type="entry name" value="Ni-dep_hyd_lsu"/>
</dbReference>
<evidence type="ECO:0000256" key="2">
    <source>
        <dbReference type="ARBA" id="ARBA00023027"/>
    </source>
</evidence>
<dbReference type="Pfam" id="PF00329">
    <property type="entry name" value="Complex1_30kDa"/>
    <property type="match status" value="1"/>
</dbReference>
<evidence type="ECO:0000256" key="1">
    <source>
        <dbReference type="ARBA" id="ARBA00023002"/>
    </source>
</evidence>
<dbReference type="GO" id="GO:0048038">
    <property type="term" value="F:quinone binding"/>
    <property type="evidence" value="ECO:0007669"/>
    <property type="project" value="InterPro"/>
</dbReference>
<dbReference type="RefSeq" id="WP_123270127.1">
    <property type="nucleotide sequence ID" value="NZ_RJJQ01000002.1"/>
</dbReference>
<dbReference type="InterPro" id="IPR001135">
    <property type="entry name" value="NADH_Q_OxRdtase_suD"/>
</dbReference>
<dbReference type="SUPFAM" id="SSF56762">
    <property type="entry name" value="HydB/Nqo4-like"/>
    <property type="match status" value="1"/>
</dbReference>
<dbReference type="GO" id="GO:0016151">
    <property type="term" value="F:nickel cation binding"/>
    <property type="evidence" value="ECO:0007669"/>
    <property type="project" value="InterPro"/>
</dbReference>
<evidence type="ECO:0000313" key="7">
    <source>
        <dbReference type="Proteomes" id="UP000271678"/>
    </source>
</evidence>
<feature type="region of interest" description="Disordered" evidence="3">
    <location>
        <begin position="1"/>
        <end position="31"/>
    </location>
</feature>
<dbReference type="GO" id="GO:0051287">
    <property type="term" value="F:NAD binding"/>
    <property type="evidence" value="ECO:0007669"/>
    <property type="project" value="InterPro"/>
</dbReference>
<sequence>MGQVENEQVEHEPAQNERAENQQTGKGQAGRDDTVWCATLAEWHRRVTAACAPPGRLAGLYATEEGGTPELVAIVGRDQGFLVLRAPVGHDLCYDALTPQVPAAFWYERALHDLSGLEPAGHPRLEPLLLPHLDDLGPVRPGSDLPARGHDARLGVEHVGPVDVTGRGVFTLPFGPVRSGVLESLELLLETGGEDILRINLRPHYKHRQIAKRFEQRTIEDAVLVAERVEGVHSVAHALAFVHAVETGTGVQVPAAARLQRVVVAELERIANHLDVVTQLCDCAGLAVGTARFGLHKEEVMRLMSDATGSRFGRGQVVAGGVRAALRVDPALIGRRVRALQARIADDLGALNSSASFLDRLRTTGRLATDLARRHGALGPVGRGSAVEADTRVWRPYDGYRDLTPFVPATSTLTDALGRLRVRETELAHSSDLISEAADQLTQVEPTLRTPVPPADGRYLGVAESAAGEVLYSLSLQGARVVRCFARSASFHNLVLMHNVFHGDVFTDLGFIEASFGLCYAGVAM</sequence>
<dbReference type="Proteomes" id="UP000271678">
    <property type="component" value="Unassembled WGS sequence"/>
</dbReference>
<evidence type="ECO:0000259" key="4">
    <source>
        <dbReference type="Pfam" id="PF00329"/>
    </source>
</evidence>
<comment type="caution">
    <text evidence="6">The sequence shown here is derived from an EMBL/GenBank/DDBJ whole genome shotgun (WGS) entry which is preliminary data.</text>
</comment>
<feature type="compositionally biased region" description="Basic and acidic residues" evidence="3">
    <location>
        <begin position="8"/>
        <end position="20"/>
    </location>
</feature>
<dbReference type="Pfam" id="PF00346">
    <property type="entry name" value="Complex1_49kDa"/>
    <property type="match status" value="1"/>
</dbReference>
<dbReference type="PANTHER" id="PTHR43485:SF1">
    <property type="entry name" value="FORMATE HYDROGENLYASE SUBUNIT 5-RELATED"/>
    <property type="match status" value="1"/>
</dbReference>
<protein>
    <submittedName>
        <fullName evidence="6">NADH-quinone oxidoreductase subunit D</fullName>
    </submittedName>
</protein>
<accession>A0A3M9MI57</accession>
<evidence type="ECO:0000313" key="6">
    <source>
        <dbReference type="EMBL" id="RNI24837.1"/>
    </source>
</evidence>
<dbReference type="OrthoDB" id="3196856at2"/>
<feature type="domain" description="NADH-quinone oxidoreductase subunit D" evidence="5">
    <location>
        <begin position="297"/>
        <end position="443"/>
    </location>
</feature>
<keyword evidence="7" id="KW-1185">Reference proteome</keyword>